<gene>
    <name evidence="10" type="primary">gspF</name>
    <name evidence="10" type="ORF">WB794_00200</name>
</gene>
<feature type="transmembrane region" description="Helical" evidence="8">
    <location>
        <begin position="368"/>
        <end position="396"/>
    </location>
</feature>
<dbReference type="EMBL" id="JBBDHC010000001">
    <property type="protein sequence ID" value="MEJ1248104.1"/>
    <property type="molecule type" value="Genomic_DNA"/>
</dbReference>
<feature type="transmembrane region" description="Helical" evidence="8">
    <location>
        <begin position="168"/>
        <end position="191"/>
    </location>
</feature>
<dbReference type="InterPro" id="IPR011850">
    <property type="entry name" value="T2SS_GspF"/>
</dbReference>
<feature type="domain" description="Type II secretion system protein GspF" evidence="9">
    <location>
        <begin position="69"/>
        <end position="192"/>
    </location>
</feature>
<evidence type="ECO:0000256" key="3">
    <source>
        <dbReference type="ARBA" id="ARBA00022475"/>
    </source>
</evidence>
<dbReference type="InterPro" id="IPR042094">
    <property type="entry name" value="T2SS_GspF_sf"/>
</dbReference>
<dbReference type="AlphaFoldDB" id="A0AAW9R290"/>
<dbReference type="FunFam" id="1.20.81.30:FF:000001">
    <property type="entry name" value="Type II secretion system protein F"/>
    <property type="match status" value="2"/>
</dbReference>
<keyword evidence="11" id="KW-1185">Reference proteome</keyword>
<feature type="transmembrane region" description="Helical" evidence="8">
    <location>
        <begin position="211"/>
        <end position="237"/>
    </location>
</feature>
<evidence type="ECO:0000259" key="9">
    <source>
        <dbReference type="Pfam" id="PF00482"/>
    </source>
</evidence>
<dbReference type="PANTHER" id="PTHR30012">
    <property type="entry name" value="GENERAL SECRETION PATHWAY PROTEIN"/>
    <property type="match status" value="1"/>
</dbReference>
<keyword evidence="5 8" id="KW-0812">Transmembrane</keyword>
<evidence type="ECO:0000256" key="5">
    <source>
        <dbReference type="ARBA" id="ARBA00022692"/>
    </source>
</evidence>
<evidence type="ECO:0000256" key="6">
    <source>
        <dbReference type="ARBA" id="ARBA00022989"/>
    </source>
</evidence>
<dbReference type="NCBIfam" id="TIGR02120">
    <property type="entry name" value="GspF"/>
    <property type="match status" value="1"/>
</dbReference>
<dbReference type="RefSeq" id="WP_337333824.1">
    <property type="nucleotide sequence ID" value="NZ_JBBDHC010000001.1"/>
</dbReference>
<evidence type="ECO:0000313" key="10">
    <source>
        <dbReference type="EMBL" id="MEJ1248104.1"/>
    </source>
</evidence>
<dbReference type="GO" id="GO:0015627">
    <property type="term" value="C:type II protein secretion system complex"/>
    <property type="evidence" value="ECO:0007669"/>
    <property type="project" value="InterPro"/>
</dbReference>
<comment type="caution">
    <text evidence="10">The sequence shown here is derived from an EMBL/GenBank/DDBJ whole genome shotgun (WGS) entry which is preliminary data.</text>
</comment>
<protein>
    <submittedName>
        <fullName evidence="10">Type II secretion system inner membrane protein GspF</fullName>
    </submittedName>
</protein>
<dbReference type="PRINTS" id="PR00812">
    <property type="entry name" value="BCTERIALGSPF"/>
</dbReference>
<dbReference type="GO" id="GO:0005886">
    <property type="term" value="C:plasma membrane"/>
    <property type="evidence" value="ECO:0007669"/>
    <property type="project" value="UniProtKB-SubCell"/>
</dbReference>
<accession>A0AAW9R290</accession>
<comment type="subcellular location">
    <subcellularLocation>
        <location evidence="1">Cell inner membrane</location>
        <topology evidence="1">Multi-pass membrane protein</topology>
    </subcellularLocation>
</comment>
<dbReference type="Pfam" id="PF00482">
    <property type="entry name" value="T2SSF"/>
    <property type="match status" value="2"/>
</dbReference>
<dbReference type="Gene3D" id="1.20.81.30">
    <property type="entry name" value="Type II secretion system (T2SS), domain F"/>
    <property type="match status" value="2"/>
</dbReference>
<evidence type="ECO:0000313" key="11">
    <source>
        <dbReference type="Proteomes" id="UP001364472"/>
    </source>
</evidence>
<dbReference type="InterPro" id="IPR018076">
    <property type="entry name" value="T2SS_GspF_dom"/>
</dbReference>
<evidence type="ECO:0000256" key="1">
    <source>
        <dbReference type="ARBA" id="ARBA00004429"/>
    </source>
</evidence>
<dbReference type="GO" id="GO:0015628">
    <property type="term" value="P:protein secretion by the type II secretion system"/>
    <property type="evidence" value="ECO:0007669"/>
    <property type="project" value="InterPro"/>
</dbReference>
<dbReference type="PANTHER" id="PTHR30012:SF7">
    <property type="entry name" value="PROTEIN TRANSPORT PROTEIN HOFC HOMOLOG"/>
    <property type="match status" value="1"/>
</dbReference>
<proteinExistence type="inferred from homology"/>
<evidence type="ECO:0000256" key="2">
    <source>
        <dbReference type="ARBA" id="ARBA00005745"/>
    </source>
</evidence>
<evidence type="ECO:0000256" key="7">
    <source>
        <dbReference type="ARBA" id="ARBA00023136"/>
    </source>
</evidence>
<dbReference type="Proteomes" id="UP001364472">
    <property type="component" value="Unassembled WGS sequence"/>
</dbReference>
<keyword evidence="4" id="KW-0997">Cell inner membrane</keyword>
<name>A0AAW9R290_9GAMM</name>
<keyword evidence="3" id="KW-1003">Cell membrane</keyword>
<dbReference type="InterPro" id="IPR003004">
    <property type="entry name" value="GspF/PilC"/>
</dbReference>
<keyword evidence="7 8" id="KW-0472">Membrane</keyword>
<evidence type="ECO:0000256" key="4">
    <source>
        <dbReference type="ARBA" id="ARBA00022519"/>
    </source>
</evidence>
<evidence type="ECO:0000256" key="8">
    <source>
        <dbReference type="SAM" id="Phobius"/>
    </source>
</evidence>
<keyword evidence="6 8" id="KW-1133">Transmembrane helix</keyword>
<sequence length="403" mass="43375">MPHFRYKALSTAGDPIEGVMEAASAEEVIVRLQDAGNLPLDARPADDSGGSLAALFRRAPMKGAQVLQFTQQLATLLGAGQPLDRALQILLDLPDSPEARRVIERVRDAVRGGTPLSQALEQEEGVFSRLYVNMVRAGEAGGSLHDTLKRLAEYLERSKALRESVINALIYPSILVLMVFGALLLLLGYVVPQFLPLFEDMDVEMPLLTQVVMALGNFVSGYWWLLLAGLVAGFMLLRRRLADPQTRRGFDAWVLRRGLVGGLVARLETARLARTLGTLVHNGVPLLTALSIARNVMGNLALSDAVEAASAEVKTGGGLAQALGRSKLFPRLALQMVAVGEESGDLDTMLTKVADTFDQEVKNTVERLLAALVPTVTVFMAAAVALIMMAILIPIFSLTNAVG</sequence>
<comment type="similarity">
    <text evidence="2">Belongs to the GSP F family.</text>
</comment>
<organism evidence="10 11">
    <name type="scientific">Denitratimonas tolerans</name>
    <dbReference type="NCBI Taxonomy" id="1338420"/>
    <lineage>
        <taxon>Bacteria</taxon>
        <taxon>Pseudomonadati</taxon>
        <taxon>Pseudomonadota</taxon>
        <taxon>Gammaproteobacteria</taxon>
        <taxon>Lysobacterales</taxon>
        <taxon>Lysobacteraceae</taxon>
        <taxon>Denitratimonas</taxon>
    </lineage>
</organism>
<reference evidence="10 11" key="1">
    <citation type="journal article" date="2016" name="Antonie Van Leeuwenhoek">
        <title>Denitratimonas tolerans gen. nov., sp. nov., a denitrifying bacterium isolated from a bioreactor for tannery wastewater treatment.</title>
        <authorList>
            <person name="Han S.I."/>
            <person name="Kim J.O."/>
            <person name="Lee Y.R."/>
            <person name="Ekpeghere K.I."/>
            <person name="Koh S.C."/>
            <person name="Whang K.S."/>
        </authorList>
    </citation>
    <scope>NUCLEOTIDE SEQUENCE [LARGE SCALE GENOMIC DNA]</scope>
    <source>
        <strain evidence="10 11">KACC 17565</strain>
    </source>
</reference>
<feature type="domain" description="Type II secretion system protein GspF" evidence="9">
    <location>
        <begin position="273"/>
        <end position="394"/>
    </location>
</feature>